<dbReference type="GO" id="GO:0005524">
    <property type="term" value="F:ATP binding"/>
    <property type="evidence" value="ECO:0007669"/>
    <property type="project" value="UniProtKB-KW"/>
</dbReference>
<accession>A0A842HAU2</accession>
<name>A0A842HAU2_9BACT</name>
<dbReference type="GO" id="GO:0016887">
    <property type="term" value="F:ATP hydrolysis activity"/>
    <property type="evidence" value="ECO:0007669"/>
    <property type="project" value="TreeGrafter"/>
</dbReference>
<feature type="domain" description="AAA+ ATPase" evidence="5">
    <location>
        <begin position="325"/>
        <end position="467"/>
    </location>
</feature>
<dbReference type="Pfam" id="PF05157">
    <property type="entry name" value="MshEN"/>
    <property type="match status" value="1"/>
</dbReference>
<feature type="region of interest" description="Disordered" evidence="4">
    <location>
        <begin position="23"/>
        <end position="43"/>
    </location>
</feature>
<dbReference type="InterPro" id="IPR003593">
    <property type="entry name" value="AAA+_ATPase"/>
</dbReference>
<dbReference type="GO" id="GO:0005886">
    <property type="term" value="C:plasma membrane"/>
    <property type="evidence" value="ECO:0007669"/>
    <property type="project" value="TreeGrafter"/>
</dbReference>
<keyword evidence="2" id="KW-0547">Nucleotide-binding</keyword>
<reference evidence="6 7" key="1">
    <citation type="submission" date="2020-07" db="EMBL/GenBank/DDBJ databases">
        <authorList>
            <person name="Feng X."/>
        </authorList>
    </citation>
    <scope>NUCLEOTIDE SEQUENCE [LARGE SCALE GENOMIC DNA]</scope>
    <source>
        <strain evidence="6 7">JCM31066</strain>
    </source>
</reference>
<evidence type="ECO:0000256" key="4">
    <source>
        <dbReference type="SAM" id="MobiDB-lite"/>
    </source>
</evidence>
<dbReference type="FunFam" id="3.40.50.300:FF:000398">
    <property type="entry name" value="Type IV pilus assembly ATPase PilB"/>
    <property type="match status" value="1"/>
</dbReference>
<dbReference type="Pfam" id="PF00437">
    <property type="entry name" value="T2SSE"/>
    <property type="match status" value="1"/>
</dbReference>
<evidence type="ECO:0000256" key="1">
    <source>
        <dbReference type="ARBA" id="ARBA00006611"/>
    </source>
</evidence>
<evidence type="ECO:0000313" key="7">
    <source>
        <dbReference type="Proteomes" id="UP000546464"/>
    </source>
</evidence>
<keyword evidence="7" id="KW-1185">Reference proteome</keyword>
<dbReference type="FunFam" id="3.30.450.90:FF:000001">
    <property type="entry name" value="Type II secretion system ATPase GspE"/>
    <property type="match status" value="1"/>
</dbReference>
<comment type="similarity">
    <text evidence="1">Belongs to the GSP E family.</text>
</comment>
<dbReference type="InterPro" id="IPR027417">
    <property type="entry name" value="P-loop_NTPase"/>
</dbReference>
<dbReference type="Gene3D" id="3.30.300.160">
    <property type="entry name" value="Type II secretion system, protein E, N-terminal domain"/>
    <property type="match status" value="1"/>
</dbReference>
<dbReference type="EMBL" id="JACHVB010000012">
    <property type="protein sequence ID" value="MBC2593198.1"/>
    <property type="molecule type" value="Genomic_DNA"/>
</dbReference>
<protein>
    <submittedName>
        <fullName evidence="6">Type II/IV secretion system protein</fullName>
    </submittedName>
</protein>
<evidence type="ECO:0000256" key="3">
    <source>
        <dbReference type="ARBA" id="ARBA00022840"/>
    </source>
</evidence>
<feature type="compositionally biased region" description="Polar residues" evidence="4">
    <location>
        <begin position="26"/>
        <end position="42"/>
    </location>
</feature>
<dbReference type="SUPFAM" id="SSF160246">
    <property type="entry name" value="EspE N-terminal domain-like"/>
    <property type="match status" value="1"/>
</dbReference>
<dbReference type="PANTHER" id="PTHR30258">
    <property type="entry name" value="TYPE II SECRETION SYSTEM PROTEIN GSPE-RELATED"/>
    <property type="match status" value="1"/>
</dbReference>
<organism evidence="6 7">
    <name type="scientific">Ruficoccus amylovorans</name>
    <dbReference type="NCBI Taxonomy" id="1804625"/>
    <lineage>
        <taxon>Bacteria</taxon>
        <taxon>Pseudomonadati</taxon>
        <taxon>Verrucomicrobiota</taxon>
        <taxon>Opitutia</taxon>
        <taxon>Puniceicoccales</taxon>
        <taxon>Cerasicoccaceae</taxon>
        <taxon>Ruficoccus</taxon>
    </lineage>
</organism>
<dbReference type="InterPro" id="IPR001482">
    <property type="entry name" value="T2SS/T4SS_dom"/>
</dbReference>
<dbReference type="InterPro" id="IPR037257">
    <property type="entry name" value="T2SS_E_N_sf"/>
</dbReference>
<gene>
    <name evidence="6" type="ORF">H5P28_02885</name>
</gene>
<keyword evidence="3" id="KW-0067">ATP-binding</keyword>
<dbReference type="SMART" id="SM00382">
    <property type="entry name" value="AAA"/>
    <property type="match status" value="1"/>
</dbReference>
<sequence>MTSADDFVLQLLQDKALVTGEDVESARQQVEGQNDGSSNPDSETLDLLVQKGLITTQQVVQAMADEFSMEVVDLNDIRVSHEALEKVDRQMATRYKVFPIEVDGSQLELATSDPLDVDSIDSISHVIKMTVNARLAPLEDIEHAIQQYYESPHAEDLGEMEGLFGEIAEDGDIKIDLPTGDEQGVKEEEAPIIRYVHMLITEAIKRRASDIHLEPLEKRFRVRYRIDGVLQEVENPPKRLQPSILSRLKLMANISIAEKRIPQDGRIQMKASNKEIDLRVSSLPTVYGESIVMRILDKEGLNLGLPQLGFFSDDQERFERLVAMPDGIFLVTGPTGSGKSTTLYSALNYVNHPDRKIITVEDPVEYQMNGINQVQVRKDVGMTFAAALRSMLRQAPNIIMVGEIRDLETAEIAVNASLTGHMVFSTLHTNDAPSAVTRLVDIGMKPFLVSASLRGVLAQRLVRRICPACKKPTMLEPKEVASMGLNPAQLSEATFYRGEGCPKCHGTGYKGRFGIFEIFNVSEEIQQMIYEGRTLVELRSKAREAGMRTMREDGFRKVSAGMTTLDEVLHVTVGDAP</sequence>
<dbReference type="PANTHER" id="PTHR30258:SF1">
    <property type="entry name" value="PROTEIN TRANSPORT PROTEIN HOFB HOMOLOG"/>
    <property type="match status" value="1"/>
</dbReference>
<dbReference type="CDD" id="cd01129">
    <property type="entry name" value="PulE-GspE-like"/>
    <property type="match status" value="1"/>
</dbReference>
<dbReference type="Gene3D" id="3.40.50.300">
    <property type="entry name" value="P-loop containing nucleotide triphosphate hydrolases"/>
    <property type="match status" value="1"/>
</dbReference>
<comment type="caution">
    <text evidence="6">The sequence shown here is derived from an EMBL/GenBank/DDBJ whole genome shotgun (WGS) entry which is preliminary data.</text>
</comment>
<dbReference type="Gene3D" id="3.30.450.90">
    <property type="match status" value="1"/>
</dbReference>
<proteinExistence type="inferred from homology"/>
<dbReference type="InterPro" id="IPR007831">
    <property type="entry name" value="T2SS_GspE_N"/>
</dbReference>
<dbReference type="Proteomes" id="UP000546464">
    <property type="component" value="Unassembled WGS sequence"/>
</dbReference>
<dbReference type="RefSeq" id="WP_185674189.1">
    <property type="nucleotide sequence ID" value="NZ_JACHVB010000012.1"/>
</dbReference>
<dbReference type="SUPFAM" id="SSF52540">
    <property type="entry name" value="P-loop containing nucleoside triphosphate hydrolases"/>
    <property type="match status" value="1"/>
</dbReference>
<evidence type="ECO:0000313" key="6">
    <source>
        <dbReference type="EMBL" id="MBC2593198.1"/>
    </source>
</evidence>
<evidence type="ECO:0000259" key="5">
    <source>
        <dbReference type="SMART" id="SM00382"/>
    </source>
</evidence>
<evidence type="ECO:0000256" key="2">
    <source>
        <dbReference type="ARBA" id="ARBA00022741"/>
    </source>
</evidence>
<dbReference type="AlphaFoldDB" id="A0A842HAU2"/>